<dbReference type="InterPro" id="IPR012729">
    <property type="entry name" value="ThiF_fam2"/>
</dbReference>
<evidence type="ECO:0000259" key="1">
    <source>
        <dbReference type="Pfam" id="PF00899"/>
    </source>
</evidence>
<protein>
    <submittedName>
        <fullName evidence="2">Sulfur carrier protein ThiS adenylyltransferase</fullName>
    </submittedName>
</protein>
<dbReference type="Proteomes" id="UP000294678">
    <property type="component" value="Unassembled WGS sequence"/>
</dbReference>
<dbReference type="AlphaFoldDB" id="A0AA46DZR1"/>
<proteinExistence type="predicted"/>
<dbReference type="SUPFAM" id="SSF69572">
    <property type="entry name" value="Activating enzymes of the ubiquitin-like proteins"/>
    <property type="match status" value="1"/>
</dbReference>
<dbReference type="GO" id="GO:0008641">
    <property type="term" value="F:ubiquitin-like modifier activating enzyme activity"/>
    <property type="evidence" value="ECO:0007669"/>
    <property type="project" value="InterPro"/>
</dbReference>
<dbReference type="NCBIfam" id="TIGR02354">
    <property type="entry name" value="thiF_fam2"/>
    <property type="match status" value="1"/>
</dbReference>
<dbReference type="InterPro" id="IPR000594">
    <property type="entry name" value="ThiF_NAD_FAD-bd"/>
</dbReference>
<keyword evidence="3" id="KW-1185">Reference proteome</keyword>
<organism evidence="2 3">
    <name type="scientific">Hypnocyclicus thermotrophus</name>
    <dbReference type="NCBI Taxonomy" id="1627895"/>
    <lineage>
        <taxon>Bacteria</taxon>
        <taxon>Fusobacteriati</taxon>
        <taxon>Fusobacteriota</taxon>
        <taxon>Fusobacteriia</taxon>
        <taxon>Fusobacteriales</taxon>
        <taxon>Fusobacteriaceae</taxon>
        <taxon>Hypnocyclicus</taxon>
    </lineage>
</organism>
<accession>A0AA46DZR1</accession>
<sequence>MKIGIAGAGGLGSNVAMNLVRTGVLNLKIIDFDRIEESNLNRQFYFYDQIGITKVEALKENLIRINNNLRIEIINEKIEKTNIKKLFEDCDIVIEAFDKDIYKKLFFNTFYNKKKLLVSASGVAGNTIDNLEIKKIGNSFIVGDFQKGIDKHKTYSTKVSMVAAMMANIVLLEGGFCNED</sequence>
<dbReference type="Pfam" id="PF00899">
    <property type="entry name" value="ThiF"/>
    <property type="match status" value="1"/>
</dbReference>
<dbReference type="Gene3D" id="3.40.50.720">
    <property type="entry name" value="NAD(P)-binding Rossmann-like Domain"/>
    <property type="match status" value="1"/>
</dbReference>
<feature type="domain" description="THIF-type NAD/FAD binding fold" evidence="1">
    <location>
        <begin position="2"/>
        <end position="126"/>
    </location>
</feature>
<reference evidence="2 3" key="1">
    <citation type="submission" date="2019-03" db="EMBL/GenBank/DDBJ databases">
        <title>Genomic Encyclopedia of Type Strains, Phase IV (KMG-IV): sequencing the most valuable type-strain genomes for metagenomic binning, comparative biology and taxonomic classification.</title>
        <authorList>
            <person name="Goeker M."/>
        </authorList>
    </citation>
    <scope>NUCLEOTIDE SEQUENCE [LARGE SCALE GENOMIC DNA]</scope>
    <source>
        <strain evidence="2 3">DSM 100055</strain>
    </source>
</reference>
<dbReference type="RefSeq" id="WP_134112564.1">
    <property type="nucleotide sequence ID" value="NZ_SOBG01000002.1"/>
</dbReference>
<dbReference type="PANTHER" id="PTHR43267">
    <property type="entry name" value="TRNA THREONYLCARBAMOYLADENOSINE DEHYDRATASE"/>
    <property type="match status" value="1"/>
</dbReference>
<keyword evidence="2" id="KW-0808">Transferase</keyword>
<keyword evidence="2" id="KW-0548">Nucleotidyltransferase</keyword>
<dbReference type="PANTHER" id="PTHR43267:SF3">
    <property type="entry name" value="THIF PROTEIN"/>
    <property type="match status" value="1"/>
</dbReference>
<dbReference type="InterPro" id="IPR035985">
    <property type="entry name" value="Ubiquitin-activating_enz"/>
</dbReference>
<gene>
    <name evidence="2" type="ORF">EV215_0670</name>
</gene>
<dbReference type="GO" id="GO:0061503">
    <property type="term" value="F:tRNA threonylcarbamoyladenosine dehydratase"/>
    <property type="evidence" value="ECO:0007669"/>
    <property type="project" value="TreeGrafter"/>
</dbReference>
<dbReference type="GO" id="GO:0016779">
    <property type="term" value="F:nucleotidyltransferase activity"/>
    <property type="evidence" value="ECO:0007669"/>
    <property type="project" value="UniProtKB-KW"/>
</dbReference>
<dbReference type="GO" id="GO:0061504">
    <property type="term" value="P:cyclic threonylcarbamoyladenosine biosynthetic process"/>
    <property type="evidence" value="ECO:0007669"/>
    <property type="project" value="TreeGrafter"/>
</dbReference>
<comment type="caution">
    <text evidence="2">The sequence shown here is derived from an EMBL/GenBank/DDBJ whole genome shotgun (WGS) entry which is preliminary data.</text>
</comment>
<dbReference type="NCBIfam" id="NF006395">
    <property type="entry name" value="PRK08644.1"/>
    <property type="match status" value="1"/>
</dbReference>
<dbReference type="EMBL" id="SOBG01000002">
    <property type="protein sequence ID" value="TDT71977.1"/>
    <property type="molecule type" value="Genomic_DNA"/>
</dbReference>
<evidence type="ECO:0000313" key="3">
    <source>
        <dbReference type="Proteomes" id="UP000294678"/>
    </source>
</evidence>
<name>A0AA46DZR1_9FUSO</name>
<evidence type="ECO:0000313" key="2">
    <source>
        <dbReference type="EMBL" id="TDT71977.1"/>
    </source>
</evidence>
<dbReference type="InterPro" id="IPR045886">
    <property type="entry name" value="ThiF/MoeB/HesA"/>
</dbReference>